<comment type="caution">
    <text evidence="1">The sequence shown here is derived from an EMBL/GenBank/DDBJ whole genome shotgun (WGS) entry which is preliminary data.</text>
</comment>
<reference evidence="2" key="1">
    <citation type="journal article" date="2019" name="Int. J. Syst. Evol. Microbiol.">
        <title>The Global Catalogue of Microorganisms (GCM) 10K type strain sequencing project: providing services to taxonomists for standard genome sequencing and annotation.</title>
        <authorList>
            <consortium name="The Broad Institute Genomics Platform"/>
            <consortium name="The Broad Institute Genome Sequencing Center for Infectious Disease"/>
            <person name="Wu L."/>
            <person name="Ma J."/>
        </authorList>
    </citation>
    <scope>NUCLEOTIDE SEQUENCE [LARGE SCALE GENOMIC DNA]</scope>
    <source>
        <strain evidence="2">JCM 30331</strain>
    </source>
</reference>
<dbReference type="InterPro" id="IPR021710">
    <property type="entry name" value="DUF3293"/>
</dbReference>
<dbReference type="RefSeq" id="WP_189004425.1">
    <property type="nucleotide sequence ID" value="NZ_BMPP01000002.1"/>
</dbReference>
<evidence type="ECO:0000313" key="2">
    <source>
        <dbReference type="Proteomes" id="UP000647587"/>
    </source>
</evidence>
<dbReference type="Pfam" id="PF11697">
    <property type="entry name" value="DUF3293"/>
    <property type="match status" value="1"/>
</dbReference>
<keyword evidence="2" id="KW-1185">Reference proteome</keyword>
<gene>
    <name evidence="1" type="ORF">GCM10008955_05910</name>
</gene>
<name>A0ABQ2EL39_9DEIO</name>
<dbReference type="EMBL" id="BMPP01000002">
    <property type="protein sequence ID" value="GGK15340.1"/>
    <property type="molecule type" value="Genomic_DNA"/>
</dbReference>
<proteinExistence type="predicted"/>
<organism evidence="1 2">
    <name type="scientific">Deinococcus malanensis</name>
    <dbReference type="NCBI Taxonomy" id="1706855"/>
    <lineage>
        <taxon>Bacteria</taxon>
        <taxon>Thermotogati</taxon>
        <taxon>Deinococcota</taxon>
        <taxon>Deinococci</taxon>
        <taxon>Deinococcales</taxon>
        <taxon>Deinococcaceae</taxon>
        <taxon>Deinococcus</taxon>
    </lineage>
</organism>
<dbReference type="Proteomes" id="UP000647587">
    <property type="component" value="Unassembled WGS sequence"/>
</dbReference>
<evidence type="ECO:0000313" key="1">
    <source>
        <dbReference type="EMBL" id="GGK15340.1"/>
    </source>
</evidence>
<evidence type="ECO:0008006" key="3">
    <source>
        <dbReference type="Google" id="ProtNLM"/>
    </source>
</evidence>
<sequence>MTLRDAFLDTRYGTAKERFRLSPTRGPAPSWGSAGHSWAVVTARNPGAQAQPEPANEAAHRRLGDRTAHLQRLSAINGEGDWQEEALLLLELSLLQAVQLGREFGQAAVLFGAGGRAALVWCGPGSVRVERFWAVVHPDAAHSSPCIL</sequence>
<protein>
    <recommendedName>
        <fullName evidence="3">DUF3293 domain-containing protein</fullName>
    </recommendedName>
</protein>
<accession>A0ABQ2EL39</accession>